<evidence type="ECO:0000313" key="1">
    <source>
        <dbReference type="EMBL" id="GAA1738373.1"/>
    </source>
</evidence>
<keyword evidence="2" id="KW-1185">Reference proteome</keyword>
<proteinExistence type="predicted"/>
<name>A0ABN2JTB7_9ACTN</name>
<dbReference type="EMBL" id="BAAAME010000004">
    <property type="protein sequence ID" value="GAA1738373.1"/>
    <property type="molecule type" value="Genomic_DNA"/>
</dbReference>
<sequence>MAPTALLAQPHPLALRRLGGGQPGEAWTVDRPDVLATEHHDADVVEVATVGSEMGGTVVTGTVERESAHLVRLDLRVEPPRLGR</sequence>
<reference evidence="1 2" key="1">
    <citation type="journal article" date="2019" name="Int. J. Syst. Evol. Microbiol.">
        <title>The Global Catalogue of Microorganisms (GCM) 10K type strain sequencing project: providing services to taxonomists for standard genome sequencing and annotation.</title>
        <authorList>
            <consortium name="The Broad Institute Genomics Platform"/>
            <consortium name="The Broad Institute Genome Sequencing Center for Infectious Disease"/>
            <person name="Wu L."/>
            <person name="Ma J."/>
        </authorList>
    </citation>
    <scope>NUCLEOTIDE SEQUENCE [LARGE SCALE GENOMIC DNA]</scope>
    <source>
        <strain evidence="1 2">JCM 13518</strain>
    </source>
</reference>
<gene>
    <name evidence="1" type="ORF">GCM10009710_18360</name>
</gene>
<organism evidence="1 2">
    <name type="scientific">Aeromicrobium alkaliterrae</name>
    <dbReference type="NCBI Taxonomy" id="302168"/>
    <lineage>
        <taxon>Bacteria</taxon>
        <taxon>Bacillati</taxon>
        <taxon>Actinomycetota</taxon>
        <taxon>Actinomycetes</taxon>
        <taxon>Propionibacteriales</taxon>
        <taxon>Nocardioidaceae</taxon>
        <taxon>Aeromicrobium</taxon>
    </lineage>
</organism>
<evidence type="ECO:0000313" key="2">
    <source>
        <dbReference type="Proteomes" id="UP001501057"/>
    </source>
</evidence>
<comment type="caution">
    <text evidence="1">The sequence shown here is derived from an EMBL/GenBank/DDBJ whole genome shotgun (WGS) entry which is preliminary data.</text>
</comment>
<protein>
    <submittedName>
        <fullName evidence="1">Uncharacterized protein</fullName>
    </submittedName>
</protein>
<dbReference type="Proteomes" id="UP001501057">
    <property type="component" value="Unassembled WGS sequence"/>
</dbReference>
<accession>A0ABN2JTB7</accession>